<dbReference type="Gene3D" id="3.10.450.50">
    <property type="match status" value="1"/>
</dbReference>
<feature type="domain" description="SnoaL-like" evidence="1">
    <location>
        <begin position="5"/>
        <end position="143"/>
    </location>
</feature>
<comment type="caution">
    <text evidence="2">The sequence shown here is derived from an EMBL/GenBank/DDBJ whole genome shotgun (WGS) entry which is preliminary data.</text>
</comment>
<dbReference type="RefSeq" id="WP_310276932.1">
    <property type="nucleotide sequence ID" value="NZ_JAVDXW010000001.1"/>
</dbReference>
<dbReference type="Pfam" id="PF13577">
    <property type="entry name" value="SnoaL_4"/>
    <property type="match status" value="1"/>
</dbReference>
<dbReference type="CDD" id="cd00531">
    <property type="entry name" value="NTF2_like"/>
    <property type="match status" value="1"/>
</dbReference>
<keyword evidence="2" id="KW-0413">Isomerase</keyword>
<reference evidence="2" key="1">
    <citation type="submission" date="2023-07" db="EMBL/GenBank/DDBJ databases">
        <title>Sequencing the genomes of 1000 actinobacteria strains.</title>
        <authorList>
            <person name="Klenk H.-P."/>
        </authorList>
    </citation>
    <scope>NUCLEOTIDE SEQUENCE</scope>
    <source>
        <strain evidence="2">DSM 45977</strain>
    </source>
</reference>
<dbReference type="AlphaFoldDB" id="A0AAE4CRR6"/>
<dbReference type="SUPFAM" id="SSF54427">
    <property type="entry name" value="NTF2-like"/>
    <property type="match status" value="1"/>
</dbReference>
<evidence type="ECO:0000313" key="2">
    <source>
        <dbReference type="EMBL" id="MDR7303973.1"/>
    </source>
</evidence>
<dbReference type="Proteomes" id="UP001180845">
    <property type="component" value="Unassembled WGS sequence"/>
</dbReference>
<dbReference type="InterPro" id="IPR037401">
    <property type="entry name" value="SnoaL-like"/>
</dbReference>
<accession>A0AAE4CRR6</accession>
<evidence type="ECO:0000313" key="3">
    <source>
        <dbReference type="Proteomes" id="UP001180845"/>
    </source>
</evidence>
<keyword evidence="3" id="KW-1185">Reference proteome</keyword>
<name>A0AAE4CRR6_9ACTN</name>
<dbReference type="InterPro" id="IPR032710">
    <property type="entry name" value="NTF2-like_dom_sf"/>
</dbReference>
<dbReference type="GO" id="GO:0016853">
    <property type="term" value="F:isomerase activity"/>
    <property type="evidence" value="ECO:0007669"/>
    <property type="project" value="UniProtKB-KW"/>
</dbReference>
<gene>
    <name evidence="2" type="ORF">JOF55_004154</name>
</gene>
<sequence>MTVDELLTIEEIKQLRQAYSAYFDSQAIDDLAALFCEDAVCEFPAAFGGDWVGAETIRANFADIMPALGEPFDSLHVVTNPWITITGSEAAHGRWYLTDWLTRQKAGSGEMTTLGGHENPLLFLGIYEDQYRKVGNAWKFARIRLSLLWPEREFTGLVHR</sequence>
<organism evidence="2 3">
    <name type="scientific">Haloactinomyces albus</name>
    <dbReference type="NCBI Taxonomy" id="1352928"/>
    <lineage>
        <taxon>Bacteria</taxon>
        <taxon>Bacillati</taxon>
        <taxon>Actinomycetota</taxon>
        <taxon>Actinomycetes</taxon>
        <taxon>Actinopolysporales</taxon>
        <taxon>Actinopolysporaceae</taxon>
        <taxon>Haloactinomyces</taxon>
    </lineage>
</organism>
<protein>
    <submittedName>
        <fullName evidence="2">Ketosteroid isomerase-like protein</fullName>
    </submittedName>
</protein>
<evidence type="ECO:0000259" key="1">
    <source>
        <dbReference type="Pfam" id="PF13577"/>
    </source>
</evidence>
<dbReference type="EMBL" id="JAVDXW010000001">
    <property type="protein sequence ID" value="MDR7303973.1"/>
    <property type="molecule type" value="Genomic_DNA"/>
</dbReference>
<proteinExistence type="predicted"/>